<dbReference type="InterPro" id="IPR001254">
    <property type="entry name" value="Trypsin_dom"/>
</dbReference>
<feature type="domain" description="Peptidase S1" evidence="6">
    <location>
        <begin position="565"/>
        <end position="798"/>
    </location>
</feature>
<evidence type="ECO:0000256" key="2">
    <source>
        <dbReference type="ARBA" id="ARBA00024195"/>
    </source>
</evidence>
<dbReference type="InterPro" id="IPR051487">
    <property type="entry name" value="Ser/Thr_Proteases_Immune/Dev"/>
</dbReference>
<dbReference type="InterPro" id="IPR009003">
    <property type="entry name" value="Peptidase_S1_PA"/>
</dbReference>
<evidence type="ECO:0000256" key="4">
    <source>
        <dbReference type="SAM" id="SignalP"/>
    </source>
</evidence>
<evidence type="ECO:0000256" key="3">
    <source>
        <dbReference type="PROSITE-ProRule" id="PRU00059"/>
    </source>
</evidence>
<dbReference type="SUPFAM" id="SSF50494">
    <property type="entry name" value="Trypsin-like serine proteases"/>
    <property type="match status" value="2"/>
</dbReference>
<dbReference type="Pfam" id="PF00089">
    <property type="entry name" value="Trypsin"/>
    <property type="match status" value="2"/>
</dbReference>
<feature type="domain" description="CUB" evidence="5">
    <location>
        <begin position="433"/>
        <end position="547"/>
    </location>
</feature>
<dbReference type="SMART" id="SM00020">
    <property type="entry name" value="Tryp_SPc"/>
    <property type="match status" value="2"/>
</dbReference>
<feature type="domain" description="Peptidase S1" evidence="6">
    <location>
        <begin position="158"/>
        <end position="391"/>
    </location>
</feature>
<dbReference type="InterPro" id="IPR035914">
    <property type="entry name" value="Sperma_CUB_dom_sf"/>
</dbReference>
<comment type="caution">
    <text evidence="3">Lacks conserved residue(s) required for the propagation of feature annotation.</text>
</comment>
<evidence type="ECO:0000256" key="1">
    <source>
        <dbReference type="ARBA" id="ARBA00023157"/>
    </source>
</evidence>
<dbReference type="GeneID" id="113511283"/>
<organism evidence="7 8">
    <name type="scientific">Galleria mellonella</name>
    <name type="common">Greater wax moth</name>
    <dbReference type="NCBI Taxonomy" id="7137"/>
    <lineage>
        <taxon>Eukaryota</taxon>
        <taxon>Metazoa</taxon>
        <taxon>Ecdysozoa</taxon>
        <taxon>Arthropoda</taxon>
        <taxon>Hexapoda</taxon>
        <taxon>Insecta</taxon>
        <taxon>Pterygota</taxon>
        <taxon>Neoptera</taxon>
        <taxon>Endopterygota</taxon>
        <taxon>Lepidoptera</taxon>
        <taxon>Glossata</taxon>
        <taxon>Ditrysia</taxon>
        <taxon>Pyraloidea</taxon>
        <taxon>Pyralidae</taxon>
        <taxon>Galleriinae</taxon>
        <taxon>Galleria</taxon>
    </lineage>
</organism>
<keyword evidence="1" id="KW-1015">Disulfide bond</keyword>
<dbReference type="InterPro" id="IPR000859">
    <property type="entry name" value="CUB_dom"/>
</dbReference>
<dbReference type="Pfam" id="PF00431">
    <property type="entry name" value="CUB"/>
    <property type="match status" value="2"/>
</dbReference>
<keyword evidence="4" id="KW-0732">Signal</keyword>
<dbReference type="CDD" id="cd00041">
    <property type="entry name" value="CUB"/>
    <property type="match status" value="2"/>
</dbReference>
<evidence type="ECO:0000313" key="8">
    <source>
        <dbReference type="RefSeq" id="XP_052759205.1"/>
    </source>
</evidence>
<dbReference type="InterPro" id="IPR001314">
    <property type="entry name" value="Peptidase_S1A"/>
</dbReference>
<dbReference type="PRINTS" id="PR00722">
    <property type="entry name" value="CHYMOTRYPSIN"/>
</dbReference>
<dbReference type="InterPro" id="IPR043504">
    <property type="entry name" value="Peptidase_S1_PA_chymotrypsin"/>
</dbReference>
<evidence type="ECO:0000259" key="6">
    <source>
        <dbReference type="PROSITE" id="PS50240"/>
    </source>
</evidence>
<name>A0ABM3N6T7_GALME</name>
<evidence type="ECO:0000313" key="7">
    <source>
        <dbReference type="Proteomes" id="UP001652740"/>
    </source>
</evidence>
<comment type="similarity">
    <text evidence="2">Belongs to the peptidase S1 family. CLIP subfamily.</text>
</comment>
<proteinExistence type="inferred from homology"/>
<dbReference type="SMART" id="SM00042">
    <property type="entry name" value="CUB"/>
    <property type="match status" value="2"/>
</dbReference>
<feature type="signal peptide" evidence="4">
    <location>
        <begin position="1"/>
        <end position="18"/>
    </location>
</feature>
<dbReference type="SUPFAM" id="SSF49854">
    <property type="entry name" value="Spermadhesin, CUB domain"/>
    <property type="match status" value="2"/>
</dbReference>
<reference evidence="8" key="1">
    <citation type="submission" date="2025-08" db="UniProtKB">
        <authorList>
            <consortium name="RefSeq"/>
        </authorList>
    </citation>
    <scope>IDENTIFICATION</scope>
    <source>
        <tissue evidence="8">Whole larvae</tissue>
    </source>
</reference>
<dbReference type="PROSITE" id="PS00134">
    <property type="entry name" value="TRYPSIN_HIS"/>
    <property type="match status" value="2"/>
</dbReference>
<feature type="domain" description="CUB" evidence="5">
    <location>
        <begin position="23"/>
        <end position="137"/>
    </location>
</feature>
<feature type="chain" id="PRO_5046412391" evidence="4">
    <location>
        <begin position="19"/>
        <end position="805"/>
    </location>
</feature>
<dbReference type="Gene3D" id="2.60.120.290">
    <property type="entry name" value="Spermadhesin, CUB domain"/>
    <property type="match status" value="2"/>
</dbReference>
<dbReference type="CDD" id="cd00190">
    <property type="entry name" value="Tryp_SPc"/>
    <property type="match status" value="2"/>
</dbReference>
<dbReference type="PANTHER" id="PTHR24256">
    <property type="entry name" value="TRYPTASE-RELATED"/>
    <property type="match status" value="1"/>
</dbReference>
<dbReference type="Gene3D" id="2.40.10.10">
    <property type="entry name" value="Trypsin-like serine proteases"/>
    <property type="match status" value="2"/>
</dbReference>
<protein>
    <submittedName>
        <fullName evidence="8">Ovochymase-1</fullName>
    </submittedName>
</protein>
<evidence type="ECO:0000259" key="5">
    <source>
        <dbReference type="PROSITE" id="PS01180"/>
    </source>
</evidence>
<dbReference type="PROSITE" id="PS50240">
    <property type="entry name" value="TRYPSIN_DOM"/>
    <property type="match status" value="2"/>
</dbReference>
<sequence length="805" mass="88131">MFSKLLVLLFFVFEYAKTQDANCDFRQDVEVGQTYYVYNPGYSSNYEPGVQCRWIGRCPDGYRCKLYCSEVSLPESPSCSLDRLLISKSGDPQLSAAEHYCGRGFMTVVSTGQTISVGLITSNNSPGGKFLCELTAERAGTSPNTRTCRCGYKKQTRIVGGEETAVNEYPMMVALVHSRTAEMECGGVIIDKRYVLTAAHCLDRQQISNLAVVVGEHNVDTGDSPATRGYRIMDVIIHPQYSSSSYTNDIAIVVLDQDIEFGPLVGPVCLPFKFADDDMAGDTVTVLGWGTLFIGGPISKVLRQADLDVISQEQCQAKYQALNSSQICTYTPGKDACQLDSGGPLLYTDPATGLLFNVGVVSQGRFCASRGEPGVNTRVTEYLSWIINNTPEADYCRQCSKFNKVLISKMYIKKSMFMFLFFLLESLAQDPNCDFTQNVQPGQTYYVYSPRYPSNYPPGVQCRWIGICPNGYRCRLYCSDVSIPQTPSCTMDRLLISRSGDPQLIEADYYCGRGTVTALSTGQRISVGLISSYTSPGGRFMCELTAQPGSPPDQCSCGYKKQMRIVGGVETDVNEFPMMVGLVDRNVGQIHCGAVIIDKRYVLTAAHCIENQNVADLAVVVGLHDVDSNVSPATKAFRVTRINIHPGYSSARYSNDIAILTTQEDIQFGPLVGPACLPFKFVSTDMTGTRLTVLGWGTLFPGGPVSNVLRKVDLDVMSQNQCQAKVPLLTPQQICTYTPGKDACQDDSGGPLLYTDPATGLLFNIGIVSYGRFCASQGEPGINTRVSAYLTWILNNTPGANYCRK</sequence>
<accession>A0ABM3N6T7</accession>
<keyword evidence="7" id="KW-1185">Reference proteome</keyword>
<gene>
    <name evidence="8" type="primary">LOC113511283</name>
</gene>
<dbReference type="RefSeq" id="XP_052759205.1">
    <property type="nucleotide sequence ID" value="XM_052903245.1"/>
</dbReference>
<dbReference type="PROSITE" id="PS01180">
    <property type="entry name" value="CUB"/>
    <property type="match status" value="2"/>
</dbReference>
<dbReference type="Proteomes" id="UP001652740">
    <property type="component" value="Unplaced"/>
</dbReference>
<dbReference type="InterPro" id="IPR018114">
    <property type="entry name" value="TRYPSIN_HIS"/>
</dbReference>